<protein>
    <submittedName>
        <fullName evidence="1">Uncharacterized protein</fullName>
    </submittedName>
</protein>
<dbReference type="Proteomes" id="UP000288805">
    <property type="component" value="Unassembled WGS sequence"/>
</dbReference>
<gene>
    <name evidence="1" type="ORF">CK203_082871</name>
</gene>
<reference evidence="1 2" key="1">
    <citation type="journal article" date="2018" name="PLoS Genet.">
        <title>Population sequencing reveals clonal diversity and ancestral inbreeding in the grapevine cultivar Chardonnay.</title>
        <authorList>
            <person name="Roach M.J."/>
            <person name="Johnson D.L."/>
            <person name="Bohlmann J."/>
            <person name="van Vuuren H.J."/>
            <person name="Jones S.J."/>
            <person name="Pretorius I.S."/>
            <person name="Schmidt S.A."/>
            <person name="Borneman A.R."/>
        </authorList>
    </citation>
    <scope>NUCLEOTIDE SEQUENCE [LARGE SCALE GENOMIC DNA]</scope>
    <source>
        <strain evidence="2">cv. Chardonnay</strain>
        <tissue evidence="1">Leaf</tissue>
    </source>
</reference>
<dbReference type="EMBL" id="QGNW01001764">
    <property type="protein sequence ID" value="RVW31206.1"/>
    <property type="molecule type" value="Genomic_DNA"/>
</dbReference>
<sequence length="161" mass="18158">MTIFPHFLRHLRLLHFSTARLRLGHNLGMGFSALNPLQPDVATEEEKKKKKNEVGAQGVLGDRVVPCVPKRCLREGVSPVFRHHHSYREDDLVFEDNGLTWGVIASATSVGYANISTRLQARLNTSLKGDLVVATSQPDLEKKESNLKTLKIMIMRWKTTK</sequence>
<evidence type="ECO:0000313" key="2">
    <source>
        <dbReference type="Proteomes" id="UP000288805"/>
    </source>
</evidence>
<accession>A0A438D6Y6</accession>
<organism evidence="1 2">
    <name type="scientific">Vitis vinifera</name>
    <name type="common">Grape</name>
    <dbReference type="NCBI Taxonomy" id="29760"/>
    <lineage>
        <taxon>Eukaryota</taxon>
        <taxon>Viridiplantae</taxon>
        <taxon>Streptophyta</taxon>
        <taxon>Embryophyta</taxon>
        <taxon>Tracheophyta</taxon>
        <taxon>Spermatophyta</taxon>
        <taxon>Magnoliopsida</taxon>
        <taxon>eudicotyledons</taxon>
        <taxon>Gunneridae</taxon>
        <taxon>Pentapetalae</taxon>
        <taxon>rosids</taxon>
        <taxon>Vitales</taxon>
        <taxon>Vitaceae</taxon>
        <taxon>Viteae</taxon>
        <taxon>Vitis</taxon>
    </lineage>
</organism>
<name>A0A438D6Y6_VITVI</name>
<comment type="caution">
    <text evidence="1">The sequence shown here is derived from an EMBL/GenBank/DDBJ whole genome shotgun (WGS) entry which is preliminary data.</text>
</comment>
<dbReference type="AlphaFoldDB" id="A0A438D6Y6"/>
<proteinExistence type="predicted"/>
<evidence type="ECO:0000313" key="1">
    <source>
        <dbReference type="EMBL" id="RVW31206.1"/>
    </source>
</evidence>